<evidence type="ECO:0000313" key="2">
    <source>
        <dbReference type="Proteomes" id="UP000295658"/>
    </source>
</evidence>
<gene>
    <name evidence="1" type="ORF">EDD69_1286</name>
</gene>
<comment type="caution">
    <text evidence="1">The sequence shown here is derived from an EMBL/GenBank/DDBJ whole genome shotgun (WGS) entry which is preliminary data.</text>
</comment>
<dbReference type="Proteomes" id="UP000295658">
    <property type="component" value="Unassembled WGS sequence"/>
</dbReference>
<dbReference type="EMBL" id="SLUL01000028">
    <property type="protein sequence ID" value="TCL43641.1"/>
    <property type="molecule type" value="Genomic_DNA"/>
</dbReference>
<accession>A0A4R1QEZ9</accession>
<keyword evidence="2" id="KW-1185">Reference proteome</keyword>
<evidence type="ECO:0000313" key="1">
    <source>
        <dbReference type="EMBL" id="TCL43641.1"/>
    </source>
</evidence>
<proteinExistence type="predicted"/>
<protein>
    <submittedName>
        <fullName evidence="1">Uncharacterized protein</fullName>
    </submittedName>
</protein>
<reference evidence="1 2" key="1">
    <citation type="submission" date="2019-03" db="EMBL/GenBank/DDBJ databases">
        <title>Genomic Encyclopedia of Type Strains, Phase IV (KMG-IV): sequencing the most valuable type-strain genomes for metagenomic binning, comparative biology and taxonomic classification.</title>
        <authorList>
            <person name="Goeker M."/>
        </authorList>
    </citation>
    <scope>NUCLEOTIDE SEQUENCE [LARGE SCALE GENOMIC DNA]</scope>
    <source>
        <strain evidence="1 2">DSM 24979</strain>
    </source>
</reference>
<organism evidence="1 2">
    <name type="scientific">Thermolongibacillus altinsuensis</name>
    <dbReference type="NCBI Taxonomy" id="575256"/>
    <lineage>
        <taxon>Bacteria</taxon>
        <taxon>Bacillati</taxon>
        <taxon>Bacillota</taxon>
        <taxon>Bacilli</taxon>
        <taxon>Bacillales</taxon>
        <taxon>Anoxybacillaceae</taxon>
        <taxon>Thermolongibacillus</taxon>
    </lineage>
</organism>
<dbReference type="AlphaFoldDB" id="A0A4R1QEZ9"/>
<sequence>MGCDCNTSFINGSHKSAIACKINGVIQQDCPSGEQTYIQCAHPVPITVSILNTGVPLTSCDMTARLKGPGPDAVVTIAPAQRKVLCSDRATELTIECTGGGVLGTCVGIFEGCVGAVNS</sequence>
<name>A0A4R1QEZ9_9BACL</name>